<evidence type="ECO:0000313" key="4">
    <source>
        <dbReference type="Proteomes" id="UP001177000"/>
    </source>
</evidence>
<dbReference type="SUPFAM" id="SSF47413">
    <property type="entry name" value="lambda repressor-like DNA-binding domains"/>
    <property type="match status" value="1"/>
</dbReference>
<name>A0AAP6J2Y9_PSEUB</name>
<dbReference type="SMART" id="SM00530">
    <property type="entry name" value="HTH_XRE"/>
    <property type="match status" value="1"/>
</dbReference>
<organism evidence="3 4">
    <name type="scientific">Pseudomonas syringae pv. tomato</name>
    <dbReference type="NCBI Taxonomy" id="323"/>
    <lineage>
        <taxon>Bacteria</taxon>
        <taxon>Pseudomonadati</taxon>
        <taxon>Pseudomonadota</taxon>
        <taxon>Gammaproteobacteria</taxon>
        <taxon>Pseudomonadales</taxon>
        <taxon>Pseudomonadaceae</taxon>
        <taxon>Pseudomonas</taxon>
    </lineage>
</organism>
<dbReference type="InterPro" id="IPR001387">
    <property type="entry name" value="Cro/C1-type_HTH"/>
</dbReference>
<dbReference type="Proteomes" id="UP001177000">
    <property type="component" value="Chromosome"/>
</dbReference>
<dbReference type="RefSeq" id="WP_010201918.1">
    <property type="nucleotide sequence ID" value="NZ_JAIFYC010000135.1"/>
</dbReference>
<dbReference type="GO" id="GO:0005829">
    <property type="term" value="C:cytosol"/>
    <property type="evidence" value="ECO:0007669"/>
    <property type="project" value="TreeGrafter"/>
</dbReference>
<accession>A0AAP6J2Y9</accession>
<dbReference type="CDD" id="cd00093">
    <property type="entry name" value="HTH_XRE"/>
    <property type="match status" value="1"/>
</dbReference>
<dbReference type="InterPro" id="IPR010982">
    <property type="entry name" value="Lambda_DNA-bd_dom_sf"/>
</dbReference>
<dbReference type="GO" id="GO:0003677">
    <property type="term" value="F:DNA binding"/>
    <property type="evidence" value="ECO:0007669"/>
    <property type="project" value="UniProtKB-KW"/>
</dbReference>
<gene>
    <name evidence="3" type="ORF">DAPPPG215_18120</name>
</gene>
<dbReference type="PANTHER" id="PTHR46797">
    <property type="entry name" value="HTH-TYPE TRANSCRIPTIONAL REGULATOR"/>
    <property type="match status" value="1"/>
</dbReference>
<dbReference type="GO" id="GO:0003700">
    <property type="term" value="F:DNA-binding transcription factor activity"/>
    <property type="evidence" value="ECO:0007669"/>
    <property type="project" value="TreeGrafter"/>
</dbReference>
<proteinExistence type="predicted"/>
<evidence type="ECO:0000256" key="1">
    <source>
        <dbReference type="ARBA" id="ARBA00023125"/>
    </source>
</evidence>
<dbReference type="PANTHER" id="PTHR46797:SF1">
    <property type="entry name" value="METHYLPHOSPHONATE SYNTHASE"/>
    <property type="match status" value="1"/>
</dbReference>
<dbReference type="EMBL" id="OX458335">
    <property type="protein sequence ID" value="CAI8906477.1"/>
    <property type="molecule type" value="Genomic_DNA"/>
</dbReference>
<sequence>MFAFCEFNAFCDFVKQFLLFVRLLYAPKDVLGNIMSNDFATKLISLRSAQNLTQQQLADAVGITPSQISRYESGQAKPRKIILLRLADALGVSSTELLQSPVQRVVVGERRSIDPPSQLRERMLKEFSSMDSEEIRTAKAQAAEAGVPFEQYVTDTGEEKFIHIIKEATQSGDSNTAALYLALASLLFGSNIKIVEEYDEDAT</sequence>
<dbReference type="AlphaFoldDB" id="A0AAP6J2Y9"/>
<dbReference type="PROSITE" id="PS50943">
    <property type="entry name" value="HTH_CROC1"/>
    <property type="match status" value="1"/>
</dbReference>
<reference evidence="3" key="1">
    <citation type="submission" date="2023-03" db="EMBL/GenBank/DDBJ databases">
        <authorList>
            <person name="Pothier F. J."/>
        </authorList>
    </citation>
    <scope>NUCLEOTIDE SEQUENCE</scope>
    <source>
        <strain evidence="3">DAPP-PG 215</strain>
    </source>
</reference>
<evidence type="ECO:0000259" key="2">
    <source>
        <dbReference type="PROSITE" id="PS50943"/>
    </source>
</evidence>
<dbReference type="Gene3D" id="1.10.260.40">
    <property type="entry name" value="lambda repressor-like DNA-binding domains"/>
    <property type="match status" value="1"/>
</dbReference>
<protein>
    <submittedName>
        <fullName evidence="3">DNA-binding protein</fullName>
    </submittedName>
</protein>
<keyword evidence="1 3" id="KW-0238">DNA-binding</keyword>
<feature type="domain" description="HTH cro/C1-type" evidence="2">
    <location>
        <begin position="43"/>
        <end position="97"/>
    </location>
</feature>
<dbReference type="InterPro" id="IPR050807">
    <property type="entry name" value="TransReg_Diox_bact_type"/>
</dbReference>
<dbReference type="Pfam" id="PF01381">
    <property type="entry name" value="HTH_3"/>
    <property type="match status" value="1"/>
</dbReference>
<evidence type="ECO:0000313" key="3">
    <source>
        <dbReference type="EMBL" id="CAI8906477.1"/>
    </source>
</evidence>